<reference evidence="1 2" key="2">
    <citation type="journal article" date="2017" name="Front. Plant Sci.">
        <title>Gene Classification and Mining of Molecular Markers Useful in Red Clover (Trifolium pratense) Breeding.</title>
        <authorList>
            <person name="Istvanek J."/>
            <person name="Dluhosova J."/>
            <person name="Dluhos P."/>
            <person name="Patkova L."/>
            <person name="Nedelnik J."/>
            <person name="Repkova J."/>
        </authorList>
    </citation>
    <scope>NUCLEOTIDE SEQUENCE [LARGE SCALE GENOMIC DNA]</scope>
    <source>
        <strain evidence="2">cv. Tatra</strain>
        <tissue evidence="1">Young leaves</tissue>
    </source>
</reference>
<reference evidence="1 2" key="1">
    <citation type="journal article" date="2014" name="Am. J. Bot.">
        <title>Genome assembly and annotation for red clover (Trifolium pratense; Fabaceae).</title>
        <authorList>
            <person name="Istvanek J."/>
            <person name="Jaros M."/>
            <person name="Krenek A."/>
            <person name="Repkova J."/>
        </authorList>
    </citation>
    <scope>NUCLEOTIDE SEQUENCE [LARGE SCALE GENOMIC DNA]</scope>
    <source>
        <strain evidence="2">cv. Tatra</strain>
        <tissue evidence="1">Young leaves</tissue>
    </source>
</reference>
<evidence type="ECO:0000313" key="2">
    <source>
        <dbReference type="Proteomes" id="UP000236291"/>
    </source>
</evidence>
<accession>A0A2K3JRQ7</accession>
<feature type="non-terminal residue" evidence="1">
    <location>
        <position position="1"/>
    </location>
</feature>
<dbReference type="Proteomes" id="UP000236291">
    <property type="component" value="Unassembled WGS sequence"/>
</dbReference>
<name>A0A2K3JRQ7_TRIPR</name>
<proteinExistence type="predicted"/>
<dbReference type="AlphaFoldDB" id="A0A2K3JRQ7"/>
<comment type="caution">
    <text evidence="1">The sequence shown here is derived from an EMBL/GenBank/DDBJ whole genome shotgun (WGS) entry which is preliminary data.</text>
</comment>
<protein>
    <submittedName>
        <fullName evidence="1">Uncharacterized protein</fullName>
    </submittedName>
</protein>
<gene>
    <name evidence="1" type="ORF">L195_g050032</name>
</gene>
<sequence>DMLDWEEDADETKLVDGGFIHCQQKCSKLTWCYFNVKGATPMETSIDSLSAKRKKEQKKQS</sequence>
<dbReference type="EMBL" id="ASHM01075168">
    <property type="protein sequence ID" value="PNX56733.1"/>
    <property type="molecule type" value="Genomic_DNA"/>
</dbReference>
<organism evidence="1 2">
    <name type="scientific">Trifolium pratense</name>
    <name type="common">Red clover</name>
    <dbReference type="NCBI Taxonomy" id="57577"/>
    <lineage>
        <taxon>Eukaryota</taxon>
        <taxon>Viridiplantae</taxon>
        <taxon>Streptophyta</taxon>
        <taxon>Embryophyta</taxon>
        <taxon>Tracheophyta</taxon>
        <taxon>Spermatophyta</taxon>
        <taxon>Magnoliopsida</taxon>
        <taxon>eudicotyledons</taxon>
        <taxon>Gunneridae</taxon>
        <taxon>Pentapetalae</taxon>
        <taxon>rosids</taxon>
        <taxon>fabids</taxon>
        <taxon>Fabales</taxon>
        <taxon>Fabaceae</taxon>
        <taxon>Papilionoideae</taxon>
        <taxon>50 kb inversion clade</taxon>
        <taxon>NPAAA clade</taxon>
        <taxon>Hologalegina</taxon>
        <taxon>IRL clade</taxon>
        <taxon>Trifolieae</taxon>
        <taxon>Trifolium</taxon>
    </lineage>
</organism>
<evidence type="ECO:0000313" key="1">
    <source>
        <dbReference type="EMBL" id="PNX56733.1"/>
    </source>
</evidence>